<accession>A0A1E4TD03</accession>
<feature type="compositionally biased region" description="Basic and acidic residues" evidence="6">
    <location>
        <begin position="369"/>
        <end position="380"/>
    </location>
</feature>
<evidence type="ECO:0000256" key="3">
    <source>
        <dbReference type="ARBA" id="ARBA00023125"/>
    </source>
</evidence>
<proteinExistence type="predicted"/>
<feature type="compositionally biased region" description="Low complexity" evidence="6">
    <location>
        <begin position="131"/>
        <end position="147"/>
    </location>
</feature>
<keyword evidence="3" id="KW-0238">DNA-binding</keyword>
<gene>
    <name evidence="8" type="ORF">CANCADRAFT_46056</name>
</gene>
<feature type="region of interest" description="Disordered" evidence="6">
    <location>
        <begin position="445"/>
        <end position="490"/>
    </location>
</feature>
<evidence type="ECO:0000256" key="6">
    <source>
        <dbReference type="SAM" id="MobiDB-lite"/>
    </source>
</evidence>
<protein>
    <recommendedName>
        <fullName evidence="7">MADS-box domain-containing protein</fullName>
    </recommendedName>
</protein>
<dbReference type="OrthoDB" id="1898716at2759"/>
<dbReference type="GO" id="GO:0000978">
    <property type="term" value="F:RNA polymerase II cis-regulatory region sequence-specific DNA binding"/>
    <property type="evidence" value="ECO:0007669"/>
    <property type="project" value="TreeGrafter"/>
</dbReference>
<feature type="compositionally biased region" description="Basic and acidic residues" evidence="6">
    <location>
        <begin position="75"/>
        <end position="90"/>
    </location>
</feature>
<feature type="region of interest" description="Disordered" evidence="6">
    <location>
        <begin position="194"/>
        <end position="239"/>
    </location>
</feature>
<comment type="subcellular location">
    <subcellularLocation>
        <location evidence="1">Nucleus</location>
    </subcellularLocation>
</comment>
<evidence type="ECO:0000259" key="7">
    <source>
        <dbReference type="PROSITE" id="PS50066"/>
    </source>
</evidence>
<keyword evidence="9" id="KW-1185">Reference proteome</keyword>
<dbReference type="GO" id="GO:0000981">
    <property type="term" value="F:DNA-binding transcription factor activity, RNA polymerase II-specific"/>
    <property type="evidence" value="ECO:0007669"/>
    <property type="project" value="TreeGrafter"/>
</dbReference>
<dbReference type="Gene3D" id="3.40.1810.10">
    <property type="entry name" value="Transcription factor, MADS-box"/>
    <property type="match status" value="1"/>
</dbReference>
<organism evidence="8 9">
    <name type="scientific">Tortispora caseinolytica NRRL Y-17796</name>
    <dbReference type="NCBI Taxonomy" id="767744"/>
    <lineage>
        <taxon>Eukaryota</taxon>
        <taxon>Fungi</taxon>
        <taxon>Dikarya</taxon>
        <taxon>Ascomycota</taxon>
        <taxon>Saccharomycotina</taxon>
        <taxon>Trigonopsidomycetes</taxon>
        <taxon>Trigonopsidales</taxon>
        <taxon>Trigonopsidaceae</taxon>
        <taxon>Tortispora</taxon>
    </lineage>
</organism>
<keyword evidence="4" id="KW-0804">Transcription</keyword>
<feature type="compositionally biased region" description="Low complexity" evidence="6">
    <location>
        <begin position="464"/>
        <end position="480"/>
    </location>
</feature>
<name>A0A1E4TD03_9ASCO</name>
<dbReference type="PRINTS" id="PR00404">
    <property type="entry name" value="MADSDOMAIN"/>
</dbReference>
<dbReference type="GO" id="GO:0005634">
    <property type="term" value="C:nucleus"/>
    <property type="evidence" value="ECO:0007669"/>
    <property type="project" value="UniProtKB-SubCell"/>
</dbReference>
<evidence type="ECO:0000256" key="5">
    <source>
        <dbReference type="ARBA" id="ARBA00023242"/>
    </source>
</evidence>
<dbReference type="Proteomes" id="UP000095023">
    <property type="component" value="Unassembled WGS sequence"/>
</dbReference>
<feature type="domain" description="MADS-box" evidence="7">
    <location>
        <begin position="1"/>
        <end position="61"/>
    </location>
</feature>
<evidence type="ECO:0000256" key="2">
    <source>
        <dbReference type="ARBA" id="ARBA00023015"/>
    </source>
</evidence>
<reference evidence="9" key="1">
    <citation type="submission" date="2016-02" db="EMBL/GenBank/DDBJ databases">
        <title>Comparative genomics of biotechnologically important yeasts.</title>
        <authorList>
            <consortium name="DOE Joint Genome Institute"/>
            <person name="Riley R."/>
            <person name="Haridas S."/>
            <person name="Wolfe K.H."/>
            <person name="Lopes M.R."/>
            <person name="Hittinger C.T."/>
            <person name="Goker M."/>
            <person name="Salamov A."/>
            <person name="Wisecaver J."/>
            <person name="Long T.M."/>
            <person name="Aerts A.L."/>
            <person name="Barry K."/>
            <person name="Choi C."/>
            <person name="Clum A."/>
            <person name="Coughlan A.Y."/>
            <person name="Deshpande S."/>
            <person name="Douglass A.P."/>
            <person name="Hanson S.J."/>
            <person name="Klenk H.-P."/>
            <person name="Labutti K."/>
            <person name="Lapidus A."/>
            <person name="Lindquist E."/>
            <person name="Lipzen A."/>
            <person name="Meier-Kolthoff J.P."/>
            <person name="Ohm R.A."/>
            <person name="Otillar R.P."/>
            <person name="Pangilinan J."/>
            <person name="Peng Y."/>
            <person name="Rokas A."/>
            <person name="Rosa C.A."/>
            <person name="Scheuner C."/>
            <person name="Sibirny A.A."/>
            <person name="Slot J.C."/>
            <person name="Stielow J.B."/>
            <person name="Sun H."/>
            <person name="Kurtzman C.P."/>
            <person name="Blackwell M."/>
            <person name="Jeffries T.W."/>
            <person name="Grigoriev I.V."/>
        </authorList>
    </citation>
    <scope>NUCLEOTIDE SEQUENCE [LARGE SCALE GENOMIC DNA]</scope>
    <source>
        <strain evidence="9">NRRL Y-17796</strain>
    </source>
</reference>
<keyword evidence="2" id="KW-0805">Transcription regulation</keyword>
<keyword evidence="5" id="KW-0539">Nucleus</keyword>
<dbReference type="SUPFAM" id="SSF55455">
    <property type="entry name" value="SRF-like"/>
    <property type="match status" value="1"/>
</dbReference>
<evidence type="ECO:0000313" key="8">
    <source>
        <dbReference type="EMBL" id="ODV89641.1"/>
    </source>
</evidence>
<dbReference type="InterPro" id="IPR002100">
    <property type="entry name" value="TF_MADSbox"/>
</dbReference>
<feature type="compositionally biased region" description="Polar residues" evidence="6">
    <location>
        <begin position="212"/>
        <end position="225"/>
    </location>
</feature>
<feature type="region of interest" description="Disordered" evidence="6">
    <location>
        <begin position="75"/>
        <end position="170"/>
    </location>
</feature>
<dbReference type="SMART" id="SM00432">
    <property type="entry name" value="MADS"/>
    <property type="match status" value="1"/>
</dbReference>
<dbReference type="Pfam" id="PF00319">
    <property type="entry name" value="SRF-TF"/>
    <property type="match status" value="1"/>
</dbReference>
<evidence type="ECO:0000256" key="4">
    <source>
        <dbReference type="ARBA" id="ARBA00023163"/>
    </source>
</evidence>
<feature type="compositionally biased region" description="Polar residues" evidence="6">
    <location>
        <begin position="294"/>
        <end position="304"/>
    </location>
</feature>
<sequence>MGRRKIEIRPLADERSRQVTFLKRKKGLFRKAHQLSVLCSVDIAIVIIGPKRRLFEFSSNDNIDQIIHDRSTLDPYESKCSRDYDSSTPDRDDDDTDLNSYDAHSASMSAARDRSNASSTAASELRSDPHSYSYSASQQQSQEYYNYAPQPNEYVQPSHHPSAYRLTDPRYQFPYTSPTYAAPAAQPETALKGVTTMAQHQHHQQHQKQTQLDNFHTSPPNSAHANYNPDKYPSSASSHYIINNDSSTYSYTSSNAAIQRHFQEQDYYTEQSHYVPVKRQNSLSSRSAGLSNSPGETSEGYQHSASDHTPAAKRPSLHINIAEEGQAASAESVSAQDPKSAKFQGDSVVPPSASTANSGVSPPGSGKPEAMRHSADDKDYNFVGQYNPSSGGSSNGALRPNTDAGAISATLPSRYMNDLLSSPSLMSPYYMGHDSNSVAQMPRTARAPQMATGMNSNWQPIRNAAESESSHSSTSDASRAVGVTASGDSS</sequence>
<feature type="region of interest" description="Disordered" evidence="6">
    <location>
        <begin position="325"/>
        <end position="401"/>
    </location>
</feature>
<dbReference type="EMBL" id="KV453843">
    <property type="protein sequence ID" value="ODV89641.1"/>
    <property type="molecule type" value="Genomic_DNA"/>
</dbReference>
<dbReference type="PANTHER" id="PTHR11945:SF534">
    <property type="entry name" value="MYOCYTE-SPECIFIC ENHANCER FACTOR 2"/>
    <property type="match status" value="1"/>
</dbReference>
<dbReference type="GO" id="GO:0046983">
    <property type="term" value="F:protein dimerization activity"/>
    <property type="evidence" value="ECO:0007669"/>
    <property type="project" value="InterPro"/>
</dbReference>
<dbReference type="PANTHER" id="PTHR11945">
    <property type="entry name" value="MADS BOX PROTEIN"/>
    <property type="match status" value="1"/>
</dbReference>
<feature type="region of interest" description="Disordered" evidence="6">
    <location>
        <begin position="280"/>
        <end position="312"/>
    </location>
</feature>
<evidence type="ECO:0000313" key="9">
    <source>
        <dbReference type="Proteomes" id="UP000095023"/>
    </source>
</evidence>
<feature type="compositionally biased region" description="Low complexity" evidence="6">
    <location>
        <begin position="281"/>
        <end position="293"/>
    </location>
</feature>
<feature type="compositionally biased region" description="Polar residues" evidence="6">
    <location>
        <begin position="384"/>
        <end position="396"/>
    </location>
</feature>
<evidence type="ECO:0000256" key="1">
    <source>
        <dbReference type="ARBA" id="ARBA00004123"/>
    </source>
</evidence>
<dbReference type="AlphaFoldDB" id="A0A1E4TD03"/>
<dbReference type="PROSITE" id="PS50066">
    <property type="entry name" value="MADS_BOX_2"/>
    <property type="match status" value="1"/>
</dbReference>
<dbReference type="GO" id="GO:0045944">
    <property type="term" value="P:positive regulation of transcription by RNA polymerase II"/>
    <property type="evidence" value="ECO:0007669"/>
    <property type="project" value="TreeGrafter"/>
</dbReference>
<dbReference type="InterPro" id="IPR036879">
    <property type="entry name" value="TF_MADSbox_sf"/>
</dbReference>